<protein>
    <submittedName>
        <fullName evidence="1">Uncharacterized protein</fullName>
    </submittedName>
</protein>
<organism evidence="1 2">
    <name type="scientific">Nyssa sinensis</name>
    <dbReference type="NCBI Taxonomy" id="561372"/>
    <lineage>
        <taxon>Eukaryota</taxon>
        <taxon>Viridiplantae</taxon>
        <taxon>Streptophyta</taxon>
        <taxon>Embryophyta</taxon>
        <taxon>Tracheophyta</taxon>
        <taxon>Spermatophyta</taxon>
        <taxon>Magnoliopsida</taxon>
        <taxon>eudicotyledons</taxon>
        <taxon>Gunneridae</taxon>
        <taxon>Pentapetalae</taxon>
        <taxon>asterids</taxon>
        <taxon>Cornales</taxon>
        <taxon>Nyssaceae</taxon>
        <taxon>Nyssa</taxon>
    </lineage>
</organism>
<sequence>MRPEHAWVTTISLCLCKAFDLLEMLKKKEEMLLAIKEKQLQIKPMIKPTKDIMSIRHVQYAWHEFLPVNMVFINSLSSESGAVESVFVDDGDTLAMDGLWAGPFSKLYLANLVNIGAIKAAVEGAEKLTGAELEFAKDRIFACPNLSNL</sequence>
<accession>A0A5J5BMV0</accession>
<name>A0A5J5BMV0_9ASTE</name>
<reference evidence="1 2" key="1">
    <citation type="submission" date="2019-09" db="EMBL/GenBank/DDBJ databases">
        <title>A chromosome-level genome assembly of the Chinese tupelo Nyssa sinensis.</title>
        <authorList>
            <person name="Yang X."/>
            <person name="Kang M."/>
            <person name="Yang Y."/>
            <person name="Xiong H."/>
            <person name="Wang M."/>
            <person name="Zhang Z."/>
            <person name="Wang Z."/>
            <person name="Wu H."/>
            <person name="Ma T."/>
            <person name="Liu J."/>
            <person name="Xi Z."/>
        </authorList>
    </citation>
    <scope>NUCLEOTIDE SEQUENCE [LARGE SCALE GENOMIC DNA]</scope>
    <source>
        <strain evidence="1">J267</strain>
        <tissue evidence="1">Leaf</tissue>
    </source>
</reference>
<dbReference type="EMBL" id="CM018034">
    <property type="protein sequence ID" value="KAA8544058.1"/>
    <property type="molecule type" value="Genomic_DNA"/>
</dbReference>
<dbReference type="Proteomes" id="UP000325577">
    <property type="component" value="Linkage Group LG11"/>
</dbReference>
<evidence type="ECO:0000313" key="2">
    <source>
        <dbReference type="Proteomes" id="UP000325577"/>
    </source>
</evidence>
<proteinExistence type="predicted"/>
<keyword evidence="2" id="KW-1185">Reference proteome</keyword>
<gene>
    <name evidence="1" type="ORF">F0562_021765</name>
</gene>
<evidence type="ECO:0000313" key="1">
    <source>
        <dbReference type="EMBL" id="KAA8544058.1"/>
    </source>
</evidence>
<dbReference type="AlphaFoldDB" id="A0A5J5BMV0"/>